<dbReference type="STRING" id="35722.A0A0B7NIP0"/>
<dbReference type="PANTHER" id="PTHR11736">
    <property type="entry name" value="MELANOMA-ASSOCIATED ANTIGEN MAGE ANTIGEN"/>
    <property type="match status" value="1"/>
</dbReference>
<organism evidence="3 4">
    <name type="scientific">Parasitella parasitica</name>
    <dbReference type="NCBI Taxonomy" id="35722"/>
    <lineage>
        <taxon>Eukaryota</taxon>
        <taxon>Fungi</taxon>
        <taxon>Fungi incertae sedis</taxon>
        <taxon>Mucoromycota</taxon>
        <taxon>Mucoromycotina</taxon>
        <taxon>Mucoromycetes</taxon>
        <taxon>Mucorales</taxon>
        <taxon>Mucorineae</taxon>
        <taxon>Mucoraceae</taxon>
        <taxon>Parasitella</taxon>
    </lineage>
</organism>
<evidence type="ECO:0000313" key="3">
    <source>
        <dbReference type="EMBL" id="CEP17287.1"/>
    </source>
</evidence>
<feature type="compositionally biased region" description="Low complexity" evidence="1">
    <location>
        <begin position="100"/>
        <end position="126"/>
    </location>
</feature>
<dbReference type="SMART" id="SM01373">
    <property type="entry name" value="MAGE"/>
    <property type="match status" value="1"/>
</dbReference>
<proteinExistence type="predicted"/>
<feature type="region of interest" description="Disordered" evidence="1">
    <location>
        <begin position="99"/>
        <end position="126"/>
    </location>
</feature>
<evidence type="ECO:0000313" key="4">
    <source>
        <dbReference type="Proteomes" id="UP000054107"/>
    </source>
</evidence>
<dbReference type="PROSITE" id="PS50838">
    <property type="entry name" value="MAGE"/>
    <property type="match status" value="1"/>
</dbReference>
<dbReference type="Pfam" id="PF01454">
    <property type="entry name" value="MAGE"/>
    <property type="match status" value="1"/>
</dbReference>
<gene>
    <name evidence="3" type="primary">PARPA_11583.1 scaffold 44482</name>
</gene>
<sequence length="280" mass="32158">MSVTNRKRARLEESSDEYESGPESSSQMSSQRVKSLKMDNAPDWDAEELERNVKAICRYAMSCEFKRKTIRREDLNKQKIRHVFGFEIVELPQMNVKNNQTQTQKISSQQQAQDTQQESSSQAAKKSSIISSGTYVLRSILREEYRTPEIVERSKREYQLTGILYVILGLIFLNGHSMRSDDLDGHLDHLMINKKVRGVKDISSREALLGEFMKDNYLKKSKITETDGDEPKFNYTWGPRAMVEVGHAGISAFLISFWGDELDDEAKNELNTKMWKQAGG</sequence>
<dbReference type="InterPro" id="IPR037445">
    <property type="entry name" value="MAGE"/>
</dbReference>
<dbReference type="Proteomes" id="UP000054107">
    <property type="component" value="Unassembled WGS sequence"/>
</dbReference>
<dbReference type="EMBL" id="LN733663">
    <property type="protein sequence ID" value="CEP17287.1"/>
    <property type="molecule type" value="Genomic_DNA"/>
</dbReference>
<evidence type="ECO:0000259" key="2">
    <source>
        <dbReference type="PROSITE" id="PS50838"/>
    </source>
</evidence>
<feature type="domain" description="MAGE" evidence="2">
    <location>
        <begin position="161"/>
        <end position="254"/>
    </location>
</feature>
<dbReference type="GO" id="GO:0005634">
    <property type="term" value="C:nucleus"/>
    <property type="evidence" value="ECO:0007669"/>
    <property type="project" value="TreeGrafter"/>
</dbReference>
<dbReference type="InterPro" id="IPR041899">
    <property type="entry name" value="MAGE_WH2"/>
</dbReference>
<dbReference type="OrthoDB" id="205198at2759"/>
<dbReference type="InterPro" id="IPR002190">
    <property type="entry name" value="MHD_dom"/>
</dbReference>
<evidence type="ECO:0000256" key="1">
    <source>
        <dbReference type="SAM" id="MobiDB-lite"/>
    </source>
</evidence>
<protein>
    <recommendedName>
        <fullName evidence="2">MAGE domain-containing protein</fullName>
    </recommendedName>
</protein>
<feature type="compositionally biased region" description="Low complexity" evidence="1">
    <location>
        <begin position="21"/>
        <end position="33"/>
    </location>
</feature>
<keyword evidence="4" id="KW-1185">Reference proteome</keyword>
<dbReference type="Gene3D" id="1.10.10.1210">
    <property type="entry name" value="MAGE homology domain, winged helix WH2 motif"/>
    <property type="match status" value="1"/>
</dbReference>
<dbReference type="AlphaFoldDB" id="A0A0B7NIP0"/>
<accession>A0A0B7NIP0</accession>
<feature type="region of interest" description="Disordered" evidence="1">
    <location>
        <begin position="1"/>
        <end position="39"/>
    </location>
</feature>
<reference evidence="3 4" key="1">
    <citation type="submission" date="2014-09" db="EMBL/GenBank/DDBJ databases">
        <authorList>
            <person name="Ellenberger Sabrina"/>
        </authorList>
    </citation>
    <scope>NUCLEOTIDE SEQUENCE [LARGE SCALE GENOMIC DNA]</scope>
    <source>
        <strain evidence="3 4">CBS 412.66</strain>
    </source>
</reference>
<dbReference type="PANTHER" id="PTHR11736:SF14">
    <property type="entry name" value="NSE3 HOMOLOG, SMC5-SMC6 COMPLEX COMPONENT"/>
    <property type="match status" value="1"/>
</dbReference>
<name>A0A0B7NIP0_9FUNG</name>